<proteinExistence type="predicted"/>
<feature type="compositionally biased region" description="Basic and acidic residues" evidence="1">
    <location>
        <begin position="23"/>
        <end position="45"/>
    </location>
</feature>
<gene>
    <name evidence="2" type="ORF">SAMN06265360_10916</name>
</gene>
<evidence type="ECO:0000313" key="2">
    <source>
        <dbReference type="EMBL" id="SNR53280.1"/>
    </source>
</evidence>
<name>A0A238X3L7_9PSEU</name>
<dbReference type="Proteomes" id="UP000198348">
    <property type="component" value="Unassembled WGS sequence"/>
</dbReference>
<evidence type="ECO:0000313" key="3">
    <source>
        <dbReference type="Proteomes" id="UP000198348"/>
    </source>
</evidence>
<organism evidence="2 3">
    <name type="scientific">Haloechinothrix alba</name>
    <dbReference type="NCBI Taxonomy" id="664784"/>
    <lineage>
        <taxon>Bacteria</taxon>
        <taxon>Bacillati</taxon>
        <taxon>Actinomycetota</taxon>
        <taxon>Actinomycetes</taxon>
        <taxon>Pseudonocardiales</taxon>
        <taxon>Pseudonocardiaceae</taxon>
        <taxon>Haloechinothrix</taxon>
    </lineage>
</organism>
<reference evidence="2 3" key="1">
    <citation type="submission" date="2017-06" db="EMBL/GenBank/DDBJ databases">
        <authorList>
            <person name="Kim H.J."/>
            <person name="Triplett B.A."/>
        </authorList>
    </citation>
    <scope>NUCLEOTIDE SEQUENCE [LARGE SCALE GENOMIC DNA]</scope>
    <source>
        <strain evidence="2 3">DSM 45207</strain>
    </source>
</reference>
<evidence type="ECO:0000256" key="1">
    <source>
        <dbReference type="SAM" id="MobiDB-lite"/>
    </source>
</evidence>
<dbReference type="AlphaFoldDB" id="A0A238X3L7"/>
<feature type="region of interest" description="Disordered" evidence="1">
    <location>
        <begin position="22"/>
        <end position="45"/>
    </location>
</feature>
<dbReference type="RefSeq" id="WP_176439894.1">
    <property type="nucleotide sequence ID" value="NZ_FZNW01000009.1"/>
</dbReference>
<protein>
    <submittedName>
        <fullName evidence="2">Uncharacterized protein</fullName>
    </submittedName>
</protein>
<accession>A0A238X3L7</accession>
<keyword evidence="3" id="KW-1185">Reference proteome</keyword>
<dbReference type="EMBL" id="FZNW01000009">
    <property type="protein sequence ID" value="SNR53280.1"/>
    <property type="molecule type" value="Genomic_DNA"/>
</dbReference>
<sequence length="45" mass="5153">MSWWHRLDGRIIVDDGDNVYVIHPDDPDHPDNIRDDDAHSPCEGG</sequence>